<reference evidence="1 2" key="1">
    <citation type="submission" date="2021-05" db="EMBL/GenBank/DDBJ databases">
        <title>A novel Methanospirillum isolate from a pyrite-forming mixed culture.</title>
        <authorList>
            <person name="Bunk B."/>
            <person name="Sproer C."/>
            <person name="Spring S."/>
            <person name="Pester M."/>
        </authorList>
    </citation>
    <scope>NUCLEOTIDE SEQUENCE [LARGE SCALE GENOMIC DNA]</scope>
    <source>
        <strain evidence="1 2">J.3.6.1-F.2.7.3</strain>
    </source>
</reference>
<dbReference type="KEGG" id="mrtj:KHC33_16640"/>
<sequence>MRKDEIEERIIQIEKQIRDLGSIQREQGELIISELRSFQNLFIEEKIEVMRKQITQGYQRLLLDLVLNTMRREFESVCPNPCSLYPAFPSTHNEAGGATPRS</sequence>
<evidence type="ECO:0000313" key="1">
    <source>
        <dbReference type="EMBL" id="QVV88906.1"/>
    </source>
</evidence>
<name>A0A8E7EJR8_9EURY</name>
<protein>
    <submittedName>
        <fullName evidence="1">Uncharacterized protein</fullName>
    </submittedName>
</protein>
<keyword evidence="2" id="KW-1185">Reference proteome</keyword>
<evidence type="ECO:0000313" key="2">
    <source>
        <dbReference type="Proteomes" id="UP000680656"/>
    </source>
</evidence>
<dbReference type="AlphaFoldDB" id="A0A8E7EJR8"/>
<accession>A0A8E7EJR8</accession>
<dbReference type="RefSeq" id="WP_214419709.1">
    <property type="nucleotide sequence ID" value="NZ_CP075546.1"/>
</dbReference>
<dbReference type="Proteomes" id="UP000680656">
    <property type="component" value="Chromosome"/>
</dbReference>
<proteinExistence type="predicted"/>
<dbReference type="EMBL" id="CP075546">
    <property type="protein sequence ID" value="QVV88906.1"/>
    <property type="molecule type" value="Genomic_DNA"/>
</dbReference>
<organism evidence="1 2">
    <name type="scientific">Methanospirillum purgamenti</name>
    <dbReference type="NCBI Taxonomy" id="2834276"/>
    <lineage>
        <taxon>Archaea</taxon>
        <taxon>Methanobacteriati</taxon>
        <taxon>Methanobacteriota</taxon>
        <taxon>Stenosarchaea group</taxon>
        <taxon>Methanomicrobia</taxon>
        <taxon>Methanomicrobiales</taxon>
        <taxon>Methanospirillaceae</taxon>
        <taxon>Methanospirillum</taxon>
    </lineage>
</organism>
<dbReference type="GeneID" id="65098846"/>
<gene>
    <name evidence="1" type="ORF">KHC33_16640</name>
</gene>